<organism evidence="2 3">
    <name type="scientific">Amycolatopsis taiwanensis</name>
    <dbReference type="NCBI Taxonomy" id="342230"/>
    <lineage>
        <taxon>Bacteria</taxon>
        <taxon>Bacillati</taxon>
        <taxon>Actinomycetota</taxon>
        <taxon>Actinomycetes</taxon>
        <taxon>Pseudonocardiales</taxon>
        <taxon>Pseudonocardiaceae</taxon>
        <taxon>Amycolatopsis</taxon>
    </lineage>
</organism>
<gene>
    <name evidence="2" type="ORF">Atai01_74330</name>
</gene>
<keyword evidence="1" id="KW-0472">Membrane</keyword>
<evidence type="ECO:0000313" key="3">
    <source>
        <dbReference type="Proteomes" id="UP001165136"/>
    </source>
</evidence>
<keyword evidence="3" id="KW-1185">Reference proteome</keyword>
<dbReference type="EMBL" id="BSTI01000027">
    <property type="protein sequence ID" value="GLY70814.1"/>
    <property type="molecule type" value="Genomic_DNA"/>
</dbReference>
<protein>
    <recommendedName>
        <fullName evidence="4">Integral membrane protein</fullName>
    </recommendedName>
</protein>
<feature type="transmembrane region" description="Helical" evidence="1">
    <location>
        <begin position="281"/>
        <end position="302"/>
    </location>
</feature>
<reference evidence="2" key="1">
    <citation type="submission" date="2023-03" db="EMBL/GenBank/DDBJ databases">
        <title>Amycolatopsis taiwanensis NBRC 103393.</title>
        <authorList>
            <person name="Ichikawa N."/>
            <person name="Sato H."/>
            <person name="Tonouchi N."/>
        </authorList>
    </citation>
    <scope>NUCLEOTIDE SEQUENCE</scope>
    <source>
        <strain evidence="2">NBRC 103393</strain>
    </source>
</reference>
<accession>A0A9W6R846</accession>
<dbReference type="AlphaFoldDB" id="A0A9W6R846"/>
<sequence>MVAAAGIVIRWLHWYPVWRIYAFAPPLYGAWLPHVGWGTPVATVLAVAVLARGPELARRLAWRRLCVLAYLATVAWTLALAMIDGWQGLASRLAVSTEYLHDVPRVTNITAMLHTFTSHIIAGQPDSWTVQVSGHPPGAFLVFVWLDRIGLGGGGPAALACALVGCLAAVAVPATIRTLGDEQTARAAAPFAVLFPGAVWVGASADGLFTGVTSVGVLLVAHGATRLRGSLRWSRAIGGPAMSVAGGALLGFGLFLSYGLVLMAPIAAAACWAARSWRAPVCAALGAAAVAGAFAAAGFWWLDGYHLVVRRYYQDVGFTRPYNYWVWANLASLVLAAGPAAAPGLRRAVLVMPRRTGGPVVALVIGAAIAMAVADLSGLAKAEVERIWLPFAAWLTSAAALLPAASRRWWLLGQALTALAVHHLVLAPW</sequence>
<feature type="transmembrane region" description="Helical" evidence="1">
    <location>
        <begin position="357"/>
        <end position="374"/>
    </location>
</feature>
<evidence type="ECO:0000256" key="1">
    <source>
        <dbReference type="SAM" id="Phobius"/>
    </source>
</evidence>
<proteinExistence type="predicted"/>
<comment type="caution">
    <text evidence="2">The sequence shown here is derived from an EMBL/GenBank/DDBJ whole genome shotgun (WGS) entry which is preliminary data.</text>
</comment>
<feature type="transmembrane region" description="Helical" evidence="1">
    <location>
        <begin position="35"/>
        <end position="53"/>
    </location>
</feature>
<feature type="transmembrane region" description="Helical" evidence="1">
    <location>
        <begin position="322"/>
        <end position="345"/>
    </location>
</feature>
<keyword evidence="1" id="KW-1133">Transmembrane helix</keyword>
<evidence type="ECO:0000313" key="2">
    <source>
        <dbReference type="EMBL" id="GLY70814.1"/>
    </source>
</evidence>
<feature type="transmembrane region" description="Helical" evidence="1">
    <location>
        <begin position="157"/>
        <end position="176"/>
    </location>
</feature>
<feature type="transmembrane region" description="Helical" evidence="1">
    <location>
        <begin position="386"/>
        <end position="402"/>
    </location>
</feature>
<evidence type="ECO:0008006" key="4">
    <source>
        <dbReference type="Google" id="ProtNLM"/>
    </source>
</evidence>
<name>A0A9W6R846_9PSEU</name>
<feature type="transmembrane region" description="Helical" evidence="1">
    <location>
        <begin position="241"/>
        <end position="274"/>
    </location>
</feature>
<feature type="transmembrane region" description="Helical" evidence="1">
    <location>
        <begin position="188"/>
        <end position="221"/>
    </location>
</feature>
<dbReference type="Proteomes" id="UP001165136">
    <property type="component" value="Unassembled WGS sequence"/>
</dbReference>
<keyword evidence="1" id="KW-0812">Transmembrane</keyword>
<feature type="transmembrane region" description="Helical" evidence="1">
    <location>
        <begin position="65"/>
        <end position="83"/>
    </location>
</feature>